<sequence>MTQFLLALVLFLALHMVPAIPALRATLVAAVGRRAYLMVYSLVSLLALAWLFHAALQLDFVPLWDPAPWQAWFPLVLTPIALVLLLAGLVSPNPASITLRKPDLRSGAITTVTRHPVLWGFALWAGSHLVPNGDLRSLLLFGALLAFALLGMVITDRRSRRRLGAQWAEIARTTSVLPFAAVLVGRTKLRFDGALAIAILISAALTVWLLLGGHAVLFGADPLAMATT</sequence>
<evidence type="ECO:0000256" key="3">
    <source>
        <dbReference type="ARBA" id="ARBA00022989"/>
    </source>
</evidence>
<evidence type="ECO:0000256" key="1">
    <source>
        <dbReference type="ARBA" id="ARBA00004141"/>
    </source>
</evidence>
<dbReference type="GO" id="GO:0016020">
    <property type="term" value="C:membrane"/>
    <property type="evidence" value="ECO:0007669"/>
    <property type="project" value="UniProtKB-SubCell"/>
</dbReference>
<feature type="transmembrane region" description="Helical" evidence="5">
    <location>
        <begin position="195"/>
        <end position="220"/>
    </location>
</feature>
<protein>
    <submittedName>
        <fullName evidence="7">NnrU family protein</fullName>
    </submittedName>
</protein>
<evidence type="ECO:0000259" key="6">
    <source>
        <dbReference type="Pfam" id="PF07298"/>
    </source>
</evidence>
<evidence type="ECO:0000313" key="8">
    <source>
        <dbReference type="Proteomes" id="UP000315364"/>
    </source>
</evidence>
<comment type="subcellular location">
    <subcellularLocation>
        <location evidence="1">Membrane</location>
        <topology evidence="1">Multi-pass membrane protein</topology>
    </subcellularLocation>
</comment>
<feature type="transmembrane region" description="Helical" evidence="5">
    <location>
        <begin position="68"/>
        <end position="90"/>
    </location>
</feature>
<keyword evidence="4 5" id="KW-0472">Membrane</keyword>
<keyword evidence="8" id="KW-1185">Reference proteome</keyword>
<dbReference type="Pfam" id="PF07298">
    <property type="entry name" value="NnrU"/>
    <property type="match status" value="1"/>
</dbReference>
<accession>A0A5B8LWN9</accession>
<dbReference type="RefSeq" id="WP_146290811.1">
    <property type="nucleotide sequence ID" value="NZ_CP042304.1"/>
</dbReference>
<evidence type="ECO:0000313" key="7">
    <source>
        <dbReference type="EMBL" id="QDZ11995.1"/>
    </source>
</evidence>
<keyword evidence="3 5" id="KW-1133">Transmembrane helix</keyword>
<name>A0A5B8LWN9_9HYPH</name>
<dbReference type="Proteomes" id="UP000315364">
    <property type="component" value="Chromosome"/>
</dbReference>
<reference evidence="7 8" key="1">
    <citation type="submission" date="2019-07" db="EMBL/GenBank/DDBJ databases">
        <title>Full genome sequence of Devosia sp. Gsoil 520.</title>
        <authorList>
            <person name="Im W.-T."/>
        </authorList>
    </citation>
    <scope>NUCLEOTIDE SEQUENCE [LARGE SCALE GENOMIC DNA]</scope>
    <source>
        <strain evidence="7 8">Gsoil 520</strain>
    </source>
</reference>
<dbReference type="OrthoDB" id="7828645at2"/>
<dbReference type="AlphaFoldDB" id="A0A5B8LWN9"/>
<feature type="transmembrane region" description="Helical" evidence="5">
    <location>
        <begin position="135"/>
        <end position="154"/>
    </location>
</feature>
<keyword evidence="2 5" id="KW-0812">Transmembrane</keyword>
<dbReference type="PANTHER" id="PTHR35988:SF2">
    <property type="entry name" value="15-CIS-ZETA-CAROTENE ISOMERASE, CHLOROPLASTIC"/>
    <property type="match status" value="1"/>
</dbReference>
<dbReference type="KEGG" id="dea:FPZ08_15340"/>
<evidence type="ECO:0000256" key="5">
    <source>
        <dbReference type="SAM" id="Phobius"/>
    </source>
</evidence>
<dbReference type="InterPro" id="IPR009915">
    <property type="entry name" value="NnrU_dom"/>
</dbReference>
<feature type="domain" description="NnrU" evidence="6">
    <location>
        <begin position="4"/>
        <end position="222"/>
    </location>
</feature>
<evidence type="ECO:0000256" key="4">
    <source>
        <dbReference type="ARBA" id="ARBA00023136"/>
    </source>
</evidence>
<proteinExistence type="predicted"/>
<feature type="transmembrane region" description="Helical" evidence="5">
    <location>
        <begin position="35"/>
        <end position="56"/>
    </location>
</feature>
<dbReference type="PANTHER" id="PTHR35988">
    <property type="entry name" value="15-CIS-ZETA-CAROTENE ISOMERASE, CHLOROPLASTIC"/>
    <property type="match status" value="1"/>
</dbReference>
<organism evidence="7 8">
    <name type="scientific">Devosia ginsengisoli</name>
    <dbReference type="NCBI Taxonomy" id="400770"/>
    <lineage>
        <taxon>Bacteria</taxon>
        <taxon>Pseudomonadati</taxon>
        <taxon>Pseudomonadota</taxon>
        <taxon>Alphaproteobacteria</taxon>
        <taxon>Hyphomicrobiales</taxon>
        <taxon>Devosiaceae</taxon>
        <taxon>Devosia</taxon>
    </lineage>
</organism>
<evidence type="ECO:0000256" key="2">
    <source>
        <dbReference type="ARBA" id="ARBA00022692"/>
    </source>
</evidence>
<gene>
    <name evidence="7" type="ORF">FPZ08_15340</name>
</gene>
<dbReference type="EMBL" id="CP042304">
    <property type="protein sequence ID" value="QDZ11995.1"/>
    <property type="molecule type" value="Genomic_DNA"/>
</dbReference>